<evidence type="ECO:0000256" key="8">
    <source>
        <dbReference type="ARBA" id="ARBA00022679"/>
    </source>
</evidence>
<keyword evidence="5" id="KW-0963">Cytoplasm</keyword>
<gene>
    <name evidence="12" type="ORF">EGYM00163_LOCUS25423</name>
</gene>
<comment type="similarity">
    <text evidence="3">Belongs to the class-V pyridoxal-phosphate-dependent aminotransferase family. SerC subfamily.</text>
</comment>
<evidence type="ECO:0000256" key="2">
    <source>
        <dbReference type="ARBA" id="ARBA00005099"/>
    </source>
</evidence>
<dbReference type="UniPathway" id="UPA00135">
    <property type="reaction ID" value="UER00197"/>
</dbReference>
<dbReference type="GO" id="GO:0019265">
    <property type="term" value="P:glycine biosynthetic process, by transamination of glyoxylate"/>
    <property type="evidence" value="ECO:0007669"/>
    <property type="project" value="TreeGrafter"/>
</dbReference>
<feature type="domain" description="Aminotransferase class V" evidence="11">
    <location>
        <begin position="38"/>
        <end position="328"/>
    </location>
</feature>
<dbReference type="AlphaFoldDB" id="A0A7S4D2P8"/>
<dbReference type="SUPFAM" id="SSF53383">
    <property type="entry name" value="PLP-dependent transferases"/>
    <property type="match status" value="1"/>
</dbReference>
<organism evidence="12">
    <name type="scientific">Eutreptiella gymnastica</name>
    <dbReference type="NCBI Taxonomy" id="73025"/>
    <lineage>
        <taxon>Eukaryota</taxon>
        <taxon>Discoba</taxon>
        <taxon>Euglenozoa</taxon>
        <taxon>Euglenida</taxon>
        <taxon>Spirocuta</taxon>
        <taxon>Euglenophyceae</taxon>
        <taxon>Eutreptiales</taxon>
        <taxon>Eutreptiaceae</taxon>
        <taxon>Eutreptiella</taxon>
    </lineage>
</organism>
<evidence type="ECO:0000256" key="1">
    <source>
        <dbReference type="ARBA" id="ARBA00001933"/>
    </source>
</evidence>
<comment type="pathway">
    <text evidence="2">Amino-acid biosynthesis; L-serine biosynthesis; L-serine from 3-phospho-D-glycerate: step 2/3.</text>
</comment>
<keyword evidence="6" id="KW-0032">Aminotransferase</keyword>
<dbReference type="InterPro" id="IPR015424">
    <property type="entry name" value="PyrdxlP-dep_Trfase"/>
</dbReference>
<dbReference type="CDD" id="cd01494">
    <property type="entry name" value="AAT_I"/>
    <property type="match status" value="1"/>
</dbReference>
<dbReference type="PANTHER" id="PTHR21152:SF40">
    <property type="entry name" value="ALANINE--GLYOXYLATE AMINOTRANSFERASE"/>
    <property type="match status" value="1"/>
</dbReference>
<keyword evidence="7" id="KW-0028">Amino-acid biosynthesis</keyword>
<dbReference type="Gene3D" id="3.40.640.10">
    <property type="entry name" value="Type I PLP-dependent aspartate aminotransferase-like (Major domain)"/>
    <property type="match status" value="1"/>
</dbReference>
<dbReference type="EC" id="2.6.1.52" evidence="4"/>
<evidence type="ECO:0000256" key="7">
    <source>
        <dbReference type="ARBA" id="ARBA00022605"/>
    </source>
</evidence>
<dbReference type="GO" id="GO:0008453">
    <property type="term" value="F:alanine-glyoxylate transaminase activity"/>
    <property type="evidence" value="ECO:0007669"/>
    <property type="project" value="TreeGrafter"/>
</dbReference>
<evidence type="ECO:0000259" key="11">
    <source>
        <dbReference type="Pfam" id="PF00266"/>
    </source>
</evidence>
<dbReference type="NCBIfam" id="NF002841">
    <property type="entry name" value="PRK03080.1-2"/>
    <property type="match status" value="1"/>
</dbReference>
<dbReference type="EMBL" id="HBJA01072255">
    <property type="protein sequence ID" value="CAE0814269.1"/>
    <property type="molecule type" value="Transcribed_RNA"/>
</dbReference>
<dbReference type="GO" id="GO:0004648">
    <property type="term" value="F:O-phospho-L-serine:2-oxoglutarate aminotransferase activity"/>
    <property type="evidence" value="ECO:0007669"/>
    <property type="project" value="UniProtKB-EC"/>
</dbReference>
<keyword evidence="10" id="KW-0718">Serine biosynthesis</keyword>
<evidence type="ECO:0000256" key="4">
    <source>
        <dbReference type="ARBA" id="ARBA00013030"/>
    </source>
</evidence>
<dbReference type="GO" id="GO:0004760">
    <property type="term" value="F:L-serine-pyruvate transaminase activity"/>
    <property type="evidence" value="ECO:0007669"/>
    <property type="project" value="TreeGrafter"/>
</dbReference>
<name>A0A7S4D2P8_9EUGL</name>
<dbReference type="InterPro" id="IPR006271">
    <property type="entry name" value="Pser_aminoTfrase_methanosarc"/>
</dbReference>
<dbReference type="InterPro" id="IPR000192">
    <property type="entry name" value="Aminotrans_V_dom"/>
</dbReference>
<dbReference type="Pfam" id="PF00266">
    <property type="entry name" value="Aminotran_5"/>
    <property type="match status" value="1"/>
</dbReference>
<comment type="cofactor">
    <cofactor evidence="1">
        <name>pyridoxal 5'-phosphate</name>
        <dbReference type="ChEBI" id="CHEBI:597326"/>
    </cofactor>
</comment>
<evidence type="ECO:0000256" key="5">
    <source>
        <dbReference type="ARBA" id="ARBA00022490"/>
    </source>
</evidence>
<evidence type="ECO:0000256" key="9">
    <source>
        <dbReference type="ARBA" id="ARBA00022898"/>
    </source>
</evidence>
<proteinExistence type="inferred from homology"/>
<evidence type="ECO:0000256" key="6">
    <source>
        <dbReference type="ARBA" id="ARBA00022576"/>
    </source>
</evidence>
<sequence length="379" mass="42135">MSKPTVKPANACFSSGPCSKRPGWSETEVAKKAFLGRSHRSGPCKAQLEKVVKDTHRILGLPADYKVAIVAGSDTGAVEMCMWTMLGPKKLDVVHMESFGQCWWADANEEMKTRAGLECREFTVKNYGELPDLDGVDTKTRDVIFTWNGTTAGVKVPNADWIPDDREGLIICDATSAIFAMPMTYNKLDVITYSWQKVMGGEAAHGIIILGPRAIKRLETWTPTWPVPKIFRMTNKGKLDEALFKGVVINTVSMWAVADYQDALDWADSIGGLDALIAKSEANYAVLEKATETRPWLQFLCKDRATRSNTGVCFTITDRTPEQVTKMVKLLEKEEAAYDINSYRSAPPGLRIWCGSTVEASDLEKLVPWLDWAHDQCVN</sequence>
<evidence type="ECO:0000256" key="10">
    <source>
        <dbReference type="ARBA" id="ARBA00023299"/>
    </source>
</evidence>
<reference evidence="12" key="1">
    <citation type="submission" date="2021-01" db="EMBL/GenBank/DDBJ databases">
        <authorList>
            <person name="Corre E."/>
            <person name="Pelletier E."/>
            <person name="Niang G."/>
            <person name="Scheremetjew M."/>
            <person name="Finn R."/>
            <person name="Kale V."/>
            <person name="Holt S."/>
            <person name="Cochrane G."/>
            <person name="Meng A."/>
            <person name="Brown T."/>
            <person name="Cohen L."/>
        </authorList>
    </citation>
    <scope>NUCLEOTIDE SEQUENCE</scope>
    <source>
        <strain evidence="12">CCMP1594</strain>
    </source>
</reference>
<dbReference type="InterPro" id="IPR015422">
    <property type="entry name" value="PyrdxlP-dep_Trfase_small"/>
</dbReference>
<dbReference type="GO" id="GO:0005777">
    <property type="term" value="C:peroxisome"/>
    <property type="evidence" value="ECO:0007669"/>
    <property type="project" value="TreeGrafter"/>
</dbReference>
<accession>A0A7S4D2P8</accession>
<dbReference type="NCBIfam" id="TIGR01365">
    <property type="entry name" value="serC_2"/>
    <property type="match status" value="1"/>
</dbReference>
<dbReference type="InterPro" id="IPR015421">
    <property type="entry name" value="PyrdxlP-dep_Trfase_major"/>
</dbReference>
<keyword evidence="8" id="KW-0808">Transferase</keyword>
<dbReference type="InterPro" id="IPR022278">
    <property type="entry name" value="Pser_aminoTfrase"/>
</dbReference>
<dbReference type="Gene3D" id="3.90.1150.10">
    <property type="entry name" value="Aspartate Aminotransferase, domain 1"/>
    <property type="match status" value="1"/>
</dbReference>
<dbReference type="PIRSF" id="PIRSF000525">
    <property type="entry name" value="SerC"/>
    <property type="match status" value="1"/>
</dbReference>
<dbReference type="PANTHER" id="PTHR21152">
    <property type="entry name" value="AMINOTRANSFERASE CLASS V"/>
    <property type="match status" value="1"/>
</dbReference>
<evidence type="ECO:0000256" key="3">
    <source>
        <dbReference type="ARBA" id="ARBA00006904"/>
    </source>
</evidence>
<dbReference type="GO" id="GO:0006564">
    <property type="term" value="P:L-serine biosynthetic process"/>
    <property type="evidence" value="ECO:0007669"/>
    <property type="project" value="UniProtKB-KW"/>
</dbReference>
<evidence type="ECO:0000313" key="12">
    <source>
        <dbReference type="EMBL" id="CAE0814269.1"/>
    </source>
</evidence>
<keyword evidence="9" id="KW-0663">Pyridoxal phosphate</keyword>
<protein>
    <recommendedName>
        <fullName evidence="4">phosphoserine transaminase</fullName>
        <ecNumber evidence="4">2.6.1.52</ecNumber>
    </recommendedName>
</protein>